<name>A0AA88H6E4_ARTSF</name>
<dbReference type="AlphaFoldDB" id="A0AA88H6E4"/>
<proteinExistence type="predicted"/>
<sequence length="76" mass="7112">MALIIGAFATVLEPSGDMGLAGTTGGGAGAEFRDGGTSCMALIIGAFATVLEPSGDMGLAGTTGGGAGAEFRDGGT</sequence>
<comment type="caution">
    <text evidence="1">The sequence shown here is derived from an EMBL/GenBank/DDBJ whole genome shotgun (WGS) entry which is preliminary data.</text>
</comment>
<evidence type="ECO:0000313" key="2">
    <source>
        <dbReference type="Proteomes" id="UP001187531"/>
    </source>
</evidence>
<organism evidence="1 2">
    <name type="scientific">Artemia franciscana</name>
    <name type="common">Brine shrimp</name>
    <name type="synonym">Artemia sanfranciscana</name>
    <dbReference type="NCBI Taxonomy" id="6661"/>
    <lineage>
        <taxon>Eukaryota</taxon>
        <taxon>Metazoa</taxon>
        <taxon>Ecdysozoa</taxon>
        <taxon>Arthropoda</taxon>
        <taxon>Crustacea</taxon>
        <taxon>Branchiopoda</taxon>
        <taxon>Anostraca</taxon>
        <taxon>Artemiidae</taxon>
        <taxon>Artemia</taxon>
    </lineage>
</organism>
<dbReference type="EMBL" id="JAVRJZ010000188">
    <property type="protein sequence ID" value="KAK2702693.1"/>
    <property type="molecule type" value="Genomic_DNA"/>
</dbReference>
<accession>A0AA88H6E4</accession>
<gene>
    <name evidence="1" type="ORF">QYM36_018700</name>
</gene>
<dbReference type="Proteomes" id="UP001187531">
    <property type="component" value="Unassembled WGS sequence"/>
</dbReference>
<keyword evidence="2" id="KW-1185">Reference proteome</keyword>
<protein>
    <submittedName>
        <fullName evidence="1">Uncharacterized protein</fullName>
    </submittedName>
</protein>
<reference evidence="1" key="1">
    <citation type="submission" date="2023-07" db="EMBL/GenBank/DDBJ databases">
        <title>Chromosome-level genome assembly of Artemia franciscana.</title>
        <authorList>
            <person name="Jo E."/>
        </authorList>
    </citation>
    <scope>NUCLEOTIDE SEQUENCE</scope>
    <source>
        <tissue evidence="1">Whole body</tissue>
    </source>
</reference>
<evidence type="ECO:0000313" key="1">
    <source>
        <dbReference type="EMBL" id="KAK2702693.1"/>
    </source>
</evidence>
<feature type="non-terminal residue" evidence="1">
    <location>
        <position position="1"/>
    </location>
</feature>